<feature type="domain" description="HTH tetR-type" evidence="3">
    <location>
        <begin position="6"/>
        <end position="66"/>
    </location>
</feature>
<dbReference type="KEGG" id="lnn:F0161_10065"/>
<evidence type="ECO:0000256" key="1">
    <source>
        <dbReference type="ARBA" id="ARBA00023125"/>
    </source>
</evidence>
<dbReference type="OrthoDB" id="9810250at2"/>
<dbReference type="PROSITE" id="PS50977">
    <property type="entry name" value="HTH_TETR_2"/>
    <property type="match status" value="1"/>
</dbReference>
<feature type="DNA-binding region" description="H-T-H motif" evidence="2">
    <location>
        <begin position="29"/>
        <end position="48"/>
    </location>
</feature>
<dbReference type="PANTHER" id="PTHR43479">
    <property type="entry name" value="ACREF/ENVCD OPERON REPRESSOR-RELATED"/>
    <property type="match status" value="1"/>
</dbReference>
<keyword evidence="5" id="KW-1185">Reference proteome</keyword>
<evidence type="ECO:0000313" key="4">
    <source>
        <dbReference type="EMBL" id="QER68149.1"/>
    </source>
</evidence>
<dbReference type="InterPro" id="IPR001647">
    <property type="entry name" value="HTH_TetR"/>
</dbReference>
<accession>A0A5P1X664</accession>
<dbReference type="Gene3D" id="1.10.357.10">
    <property type="entry name" value="Tetracycline Repressor, domain 2"/>
    <property type="match status" value="1"/>
</dbReference>
<evidence type="ECO:0000256" key="2">
    <source>
        <dbReference type="PROSITE-ProRule" id="PRU00335"/>
    </source>
</evidence>
<dbReference type="InterPro" id="IPR050624">
    <property type="entry name" value="HTH-type_Tx_Regulator"/>
</dbReference>
<dbReference type="SUPFAM" id="SSF46689">
    <property type="entry name" value="Homeodomain-like"/>
    <property type="match status" value="1"/>
</dbReference>
<dbReference type="AlphaFoldDB" id="A0A5P1X664"/>
<keyword evidence="1 2" id="KW-0238">DNA-binding</keyword>
<evidence type="ECO:0000313" key="5">
    <source>
        <dbReference type="Proteomes" id="UP000325295"/>
    </source>
</evidence>
<proteinExistence type="predicted"/>
<reference evidence="4 5" key="1">
    <citation type="submission" date="2019-09" db="EMBL/GenBank/DDBJ databases">
        <title>Complete Genome Sequence of Lactobacillus nenjiangensis SH-Y15, isolated from sauerkraut.</title>
        <authorList>
            <person name="Yang H."/>
        </authorList>
    </citation>
    <scope>NUCLEOTIDE SEQUENCE [LARGE SCALE GENOMIC DNA]</scope>
    <source>
        <strain evidence="4 5">SH-Y15</strain>
    </source>
</reference>
<dbReference type="GO" id="GO:0003677">
    <property type="term" value="F:DNA binding"/>
    <property type="evidence" value="ECO:0007669"/>
    <property type="project" value="UniProtKB-UniRule"/>
</dbReference>
<dbReference type="EMBL" id="CP043939">
    <property type="protein sequence ID" value="QER68149.1"/>
    <property type="molecule type" value="Genomic_DNA"/>
</dbReference>
<evidence type="ECO:0000259" key="3">
    <source>
        <dbReference type="PROSITE" id="PS50977"/>
    </source>
</evidence>
<gene>
    <name evidence="4" type="ORF">F0161_10065</name>
</gene>
<dbReference type="Proteomes" id="UP000325295">
    <property type="component" value="Chromosome"/>
</dbReference>
<dbReference type="PANTHER" id="PTHR43479:SF7">
    <property type="entry name" value="TETR-FAMILY TRANSCRIPTIONAL REGULATOR"/>
    <property type="match status" value="1"/>
</dbReference>
<protein>
    <submittedName>
        <fullName evidence="4">TetR/AcrR family transcriptional regulator</fullName>
    </submittedName>
</protein>
<dbReference type="RefSeq" id="WP_150204481.1">
    <property type="nucleotide sequence ID" value="NZ_CAXYVY010000051.1"/>
</dbReference>
<dbReference type="InterPro" id="IPR009057">
    <property type="entry name" value="Homeodomain-like_sf"/>
</dbReference>
<organism evidence="4 5">
    <name type="scientific">Paucilactobacillus nenjiangensis</name>
    <dbReference type="NCBI Taxonomy" id="1296540"/>
    <lineage>
        <taxon>Bacteria</taxon>
        <taxon>Bacillati</taxon>
        <taxon>Bacillota</taxon>
        <taxon>Bacilli</taxon>
        <taxon>Lactobacillales</taxon>
        <taxon>Lactobacillaceae</taxon>
        <taxon>Paucilactobacillus</taxon>
    </lineage>
</organism>
<name>A0A5P1X664_9LACO</name>
<sequence>MDRRVAKTKRGLQEALFELLDQKSLADISVTELCERADIGRRTFYLHYDNIMEIFDDYLQDFSTQIESQLSHQPVDAETLLGIFNQIFSDYQSQFQIICLNHRQDALVNKLESMLFATLAEVMHIHHHKIATLKYITSGIINVYVYQINHPEELSQTELSYEVGKLLESDLTMLYR</sequence>